<dbReference type="HAMAP" id="MF_00595">
    <property type="entry name" value="PEPcase_type1"/>
    <property type="match status" value="1"/>
</dbReference>
<evidence type="ECO:0000256" key="7">
    <source>
        <dbReference type="ARBA" id="ARBA00022842"/>
    </source>
</evidence>
<reference evidence="13" key="2">
    <citation type="submission" date="2016-03" db="EMBL/GenBank/DDBJ databases">
        <title>Transcriptional regulation of different types of PEPC gene in Suaeda aralocaspica, a unicellular C4 halophyte in desert region.</title>
        <authorList>
            <person name="Cao J."/>
            <person name="Cheng G."/>
            <person name="Lan H."/>
        </authorList>
    </citation>
    <scope>NUCLEOTIDE SEQUENCE</scope>
</reference>
<comment type="cofactor">
    <cofactor evidence="1">
        <name>Mg(2+)</name>
        <dbReference type="ChEBI" id="CHEBI:18420"/>
    </cofactor>
</comment>
<dbReference type="PRINTS" id="PR00150">
    <property type="entry name" value="PEPCARBXLASE"/>
</dbReference>
<dbReference type="GO" id="GO:0005829">
    <property type="term" value="C:cytosol"/>
    <property type="evidence" value="ECO:0007669"/>
    <property type="project" value="TreeGrafter"/>
</dbReference>
<protein>
    <recommendedName>
        <fullName evidence="5">phosphoenolpyruvate carboxylase</fullName>
        <ecNumber evidence="5">4.1.1.31</ecNumber>
    </recommendedName>
</protein>
<evidence type="ECO:0000313" key="12">
    <source>
        <dbReference type="EMBL" id="ALE30155.1"/>
    </source>
</evidence>
<evidence type="ECO:0000256" key="1">
    <source>
        <dbReference type="ARBA" id="ARBA00001946"/>
    </source>
</evidence>
<feature type="active site" evidence="11">
    <location>
        <position position="601"/>
    </location>
</feature>
<evidence type="ECO:0000313" key="13">
    <source>
        <dbReference type="EMBL" id="AOW69136.1"/>
    </source>
</evidence>
<dbReference type="GO" id="GO:0015977">
    <property type="term" value="P:carbon fixation"/>
    <property type="evidence" value="ECO:0007669"/>
    <property type="project" value="UniProtKB-KW"/>
</dbReference>
<proteinExistence type="evidence at transcript level"/>
<name>A0A0M4NFE6_SUAAR</name>
<dbReference type="GO" id="GO:0008964">
    <property type="term" value="F:phosphoenolpyruvate carboxylase activity"/>
    <property type="evidence" value="ECO:0007669"/>
    <property type="project" value="UniProtKB-EC"/>
</dbReference>
<keyword evidence="6" id="KW-0963">Cytoplasm</keyword>
<dbReference type="GO" id="GO:0048366">
    <property type="term" value="P:leaf development"/>
    <property type="evidence" value="ECO:0007669"/>
    <property type="project" value="TreeGrafter"/>
</dbReference>
<evidence type="ECO:0000256" key="3">
    <source>
        <dbReference type="ARBA" id="ARBA00008346"/>
    </source>
</evidence>
<dbReference type="GO" id="GO:0006099">
    <property type="term" value="P:tricarboxylic acid cycle"/>
    <property type="evidence" value="ECO:0007669"/>
    <property type="project" value="InterPro"/>
</dbReference>
<evidence type="ECO:0000256" key="11">
    <source>
        <dbReference type="PROSITE-ProRule" id="PRU10112"/>
    </source>
</evidence>
<comment type="similarity">
    <text evidence="3">Belongs to the PEPCase type 1 family.</text>
</comment>
<comment type="subunit">
    <text evidence="4">Homotetramer.</text>
</comment>
<keyword evidence="12" id="KW-0670">Pyruvate</keyword>
<dbReference type="EMBL" id="KP985714">
    <property type="protein sequence ID" value="ALE30155.1"/>
    <property type="molecule type" value="mRNA"/>
</dbReference>
<dbReference type="SUPFAM" id="SSF51621">
    <property type="entry name" value="Phosphoenolpyruvate/pyruvate domain"/>
    <property type="match status" value="1"/>
</dbReference>
<dbReference type="GO" id="GO:0009507">
    <property type="term" value="C:chloroplast"/>
    <property type="evidence" value="ECO:0007669"/>
    <property type="project" value="TreeGrafter"/>
</dbReference>
<evidence type="ECO:0000256" key="2">
    <source>
        <dbReference type="ARBA" id="ARBA00004496"/>
    </source>
</evidence>
<keyword evidence="9" id="KW-0120">Carbon dioxide fixation</keyword>
<feature type="active site" evidence="10">
    <location>
        <position position="173"/>
    </location>
</feature>
<keyword evidence="8" id="KW-0456">Lyase</keyword>
<evidence type="ECO:0000256" key="6">
    <source>
        <dbReference type="ARBA" id="ARBA00022490"/>
    </source>
</evidence>
<dbReference type="Pfam" id="PF00311">
    <property type="entry name" value="PEPcase"/>
    <property type="match status" value="1"/>
</dbReference>
<dbReference type="PANTHER" id="PTHR30523:SF47">
    <property type="entry name" value="PHOSPHOENOLPYRUVATE CARBOXYLASE 2"/>
    <property type="match status" value="1"/>
</dbReference>
<dbReference type="EMBL" id="KU870624">
    <property type="protein sequence ID" value="AOW69136.1"/>
    <property type="molecule type" value="Genomic_DNA"/>
</dbReference>
<dbReference type="Gene3D" id="1.20.1440.90">
    <property type="entry name" value="Phosphoenolpyruvate/pyruvate domain"/>
    <property type="match status" value="1"/>
</dbReference>
<organism evidence="12">
    <name type="scientific">Suaeda aralocaspica</name>
    <name type="common">Seablite</name>
    <name type="synonym">Borszczowia aralocaspica</name>
    <dbReference type="NCBI Taxonomy" id="224144"/>
    <lineage>
        <taxon>Eukaryota</taxon>
        <taxon>Viridiplantae</taxon>
        <taxon>Streptophyta</taxon>
        <taxon>Embryophyta</taxon>
        <taxon>Tracheophyta</taxon>
        <taxon>Spermatophyta</taxon>
        <taxon>Magnoliopsida</taxon>
        <taxon>eudicotyledons</taxon>
        <taxon>Gunneridae</taxon>
        <taxon>Pentapetalae</taxon>
        <taxon>Caryophyllales</taxon>
        <taxon>Chenopodiaceae</taxon>
        <taxon>Suaedoideae</taxon>
        <taxon>Suaeda</taxon>
    </lineage>
</organism>
<dbReference type="NCBIfam" id="NF000584">
    <property type="entry name" value="PRK00009.1"/>
    <property type="match status" value="1"/>
</dbReference>
<dbReference type="AlphaFoldDB" id="A0A0M4NFE6"/>
<dbReference type="EC" id="4.1.1.31" evidence="5"/>
<dbReference type="InterPro" id="IPR021135">
    <property type="entry name" value="PEP_COase"/>
</dbReference>
<dbReference type="PROSITE" id="PS00393">
    <property type="entry name" value="PEPCASE_2"/>
    <property type="match status" value="1"/>
</dbReference>
<evidence type="ECO:0000256" key="9">
    <source>
        <dbReference type="ARBA" id="ARBA00023300"/>
    </source>
</evidence>
<evidence type="ECO:0000256" key="5">
    <source>
        <dbReference type="ARBA" id="ARBA00012305"/>
    </source>
</evidence>
<dbReference type="SMR" id="A0A0M4NFE6"/>
<dbReference type="InterPro" id="IPR022805">
    <property type="entry name" value="PEP_COase_bac/pln-type"/>
</dbReference>
<dbReference type="InterPro" id="IPR033129">
    <property type="entry name" value="PEPCASE_His_AS"/>
</dbReference>
<gene>
    <name evidence="12" type="primary">pepc</name>
    <name evidence="13" type="synonym">PEPC-1</name>
</gene>
<dbReference type="InterPro" id="IPR018129">
    <property type="entry name" value="PEP_COase_Lys_AS"/>
</dbReference>
<dbReference type="InterPro" id="IPR015813">
    <property type="entry name" value="Pyrv/PenolPyrv_kinase-like_dom"/>
</dbReference>
<comment type="subcellular location">
    <subcellularLocation>
        <location evidence="2">Cytoplasm</location>
    </subcellularLocation>
</comment>
<dbReference type="PROSITE" id="PS00781">
    <property type="entry name" value="PEPCASE_1"/>
    <property type="match status" value="1"/>
</dbReference>
<dbReference type="PANTHER" id="PTHR30523">
    <property type="entry name" value="PHOSPHOENOLPYRUVATE CARBOXYLASE"/>
    <property type="match status" value="1"/>
</dbReference>
<evidence type="ECO:0000256" key="4">
    <source>
        <dbReference type="ARBA" id="ARBA00011881"/>
    </source>
</evidence>
<dbReference type="GO" id="GO:0048046">
    <property type="term" value="C:apoplast"/>
    <property type="evidence" value="ECO:0007669"/>
    <property type="project" value="TreeGrafter"/>
</dbReference>
<keyword evidence="7" id="KW-0460">Magnesium</keyword>
<evidence type="ECO:0000256" key="8">
    <source>
        <dbReference type="ARBA" id="ARBA00023239"/>
    </source>
</evidence>
<sequence>MATVKLERLSSIDAQLRLLAPKKLSEDDKLVEYDALLLDRFLDSLQSLHGEGIREKVQELYERAAEYERTRDTKKLEELGDMLTKLDAGDSIVVAKSFSHMLNLANLAEEVQIAYRRRIKKLKKGDFGDENSAITESDLEETLRRLVVDLKKTPQEIFETLKNQTVELVLTAHPTQSIRRSLLQKHGRIRDCLTQLYAKDITPDDKQELDEALQREIQAAFRTDEIRRTQPTPQDEMRAGMSYIHETIWKGVPKFLRRVDTALKNLGINERVPYNAPLIQFSSWMGGDRDGNPRVTPEVTRDVCLLARMMAANMYFSQIQDLMFELSMWRCNDELNARAHEIHKLSKSDAKHYIEFWKPIPPSEPYRVVLADVRDKLYHTREHARQLLSNGTSDVPLESTFTHVDQFLEPLELCYKSLCDCGDRPIADGSLLDFMRQVSTFGLCLVKLDIRQESERHTDVMDAITKHLGVGSYREWSEEKRQEWLLSELRGTRPLFGSDLPKTEEIAAVLDTFHVISELPSDGFGAYIISMATAPSDVLAVELLQRECHIKNPLRVVPLFEKLADLESAPASVTRLFSIDWYRNRINGKQEVMIGYSDSGKDAGRLSAAWQLYKVQEELVKIAKEFGVKLTMFHGRGGTVGRGGGPTHLAILSQPPDTINGSLRVTVQGEVIEQSFGEEHLCFRTLQRYTAATLEHGMHPPSSPKPEWRALMDEMAAVATKEYRSMVLQEPRFVEYFRLATPELEYGRMNIGSRPSKRKPSGGIESLRAIPWTFAWTQTRFHLPVWLGIGAAFKHVLAKDIRNVNMLKEMYNEWPFFRVTIDLIEMVFAKGDPGIAALYDNLLVSKELKPFGQRLRDTYEETQKLLLEVAGHKELLEGDLYLKQRLRLRDPYIATLNVCQAYTLKRIRDPDFHVTVGPHLSKEIMESNSLAAELVKLNPTSEYPPGLEDTLILTMKGIAAGMQNTG</sequence>
<dbReference type="FunFam" id="1.20.1440.90:FF:000001">
    <property type="entry name" value="Phosphoenolpyruvate carboxylase 1"/>
    <property type="match status" value="1"/>
</dbReference>
<evidence type="ECO:0000256" key="10">
    <source>
        <dbReference type="PROSITE-ProRule" id="PRU10111"/>
    </source>
</evidence>
<reference evidence="12" key="1">
    <citation type="submission" date="2015-03" db="EMBL/GenBank/DDBJ databases">
        <title>Cloning of PEPC from unicellular C4 halophyte Suaeda aralocaspica and analyses of its recombinant enzymatic activity and responses to diverse stresses.</title>
        <authorList>
            <person name="Cheng G."/>
        </authorList>
    </citation>
    <scope>NUCLEOTIDE SEQUENCE</scope>
</reference>
<accession>A0A0M4NFE6</accession>